<dbReference type="EMBL" id="CAFBMG010000096">
    <property type="protein sequence ID" value="CAB4907276.1"/>
    <property type="molecule type" value="Genomic_DNA"/>
</dbReference>
<proteinExistence type="predicted"/>
<evidence type="ECO:0000313" key="1">
    <source>
        <dbReference type="EMBL" id="CAB4730916.1"/>
    </source>
</evidence>
<accession>A0A6J7GJT1</accession>
<dbReference type="EMBL" id="CAEZYU010000008">
    <property type="protein sequence ID" value="CAB4730916.1"/>
    <property type="molecule type" value="Genomic_DNA"/>
</dbReference>
<evidence type="ECO:0000313" key="2">
    <source>
        <dbReference type="EMBL" id="CAB4907276.1"/>
    </source>
</evidence>
<organism evidence="2">
    <name type="scientific">freshwater metagenome</name>
    <dbReference type="NCBI Taxonomy" id="449393"/>
    <lineage>
        <taxon>unclassified sequences</taxon>
        <taxon>metagenomes</taxon>
        <taxon>ecological metagenomes</taxon>
    </lineage>
</organism>
<dbReference type="AlphaFoldDB" id="A0A6J7GJT1"/>
<sequence>MFAIAVILAAVLVSTLLLSVTVRRLSNASEGLKSLKFVPAIRVSEDLRQASDELTAKLDERIKG</sequence>
<protein>
    <submittedName>
        <fullName evidence="2">Unannotated protein</fullName>
    </submittedName>
</protein>
<reference evidence="2" key="1">
    <citation type="submission" date="2020-05" db="EMBL/GenBank/DDBJ databases">
        <authorList>
            <person name="Chiriac C."/>
            <person name="Salcher M."/>
            <person name="Ghai R."/>
            <person name="Kavagutti S V."/>
        </authorList>
    </citation>
    <scope>NUCLEOTIDE SEQUENCE</scope>
</reference>
<gene>
    <name evidence="1" type="ORF">UFOPK2766_00312</name>
    <name evidence="2" type="ORF">UFOPK3519_01189</name>
</gene>
<name>A0A6J7GJT1_9ZZZZ</name>